<organism evidence="11 12">
    <name type="scientific">Sulfobacillus benefaciens</name>
    <dbReference type="NCBI Taxonomy" id="453960"/>
    <lineage>
        <taxon>Bacteria</taxon>
        <taxon>Bacillati</taxon>
        <taxon>Bacillota</taxon>
        <taxon>Clostridia</taxon>
        <taxon>Eubacteriales</taxon>
        <taxon>Clostridiales Family XVII. Incertae Sedis</taxon>
        <taxon>Sulfobacillus</taxon>
    </lineage>
</organism>
<keyword evidence="7 9" id="KW-0012">Acyltransferase</keyword>
<dbReference type="UniPathway" id="UPA00067">
    <property type="reaction ID" value="UER00122"/>
</dbReference>
<evidence type="ECO:0000256" key="6">
    <source>
        <dbReference type="ARBA" id="ARBA00022679"/>
    </source>
</evidence>
<dbReference type="Proteomes" id="UP000242699">
    <property type="component" value="Unassembled WGS sequence"/>
</dbReference>
<comment type="similarity">
    <text evidence="3 9">Belongs to the acetyltransferase family. EctA subfamily.</text>
</comment>
<gene>
    <name evidence="9 11" type="primary">ectA</name>
    <name evidence="11" type="ORF">C7B43_10600</name>
</gene>
<evidence type="ECO:0000256" key="2">
    <source>
        <dbReference type="ARBA" id="ARBA00004978"/>
    </source>
</evidence>
<dbReference type="AlphaFoldDB" id="A0A2T2X0Z0"/>
<reference evidence="11 12" key="1">
    <citation type="journal article" date="2014" name="BMC Genomics">
        <title>Comparison of environmental and isolate Sulfobacillus genomes reveals diverse carbon, sulfur, nitrogen, and hydrogen metabolisms.</title>
        <authorList>
            <person name="Justice N.B."/>
            <person name="Norman A."/>
            <person name="Brown C.T."/>
            <person name="Singh A."/>
            <person name="Thomas B.C."/>
            <person name="Banfield J.F."/>
        </authorList>
    </citation>
    <scope>NUCLEOTIDE SEQUENCE [LARGE SCALE GENOMIC DNA]</scope>
    <source>
        <strain evidence="11">AMDSBA1</strain>
    </source>
</reference>
<sequence length="179" mass="20373">MRGLYLGGEELRVSISPSLRLRMPIEEDASKMWELARNTPDLDLNSLYHYLMLATHFRHTCVVAEIQQEFAGFASGVILPRDPTTLFIWQIAVNSSLRAKGLGTQMLEELLGRSYSTPVKYLSATITPSNHASWHLFRKMAHRHGTSIQTTGKLERHWFGPTNHDEELIVKIGPFRSMP</sequence>
<dbReference type="Gene3D" id="3.40.630.30">
    <property type="match status" value="1"/>
</dbReference>
<dbReference type="SUPFAM" id="SSF55729">
    <property type="entry name" value="Acyl-CoA N-acyltransferases (Nat)"/>
    <property type="match status" value="1"/>
</dbReference>
<dbReference type="GO" id="GO:0033816">
    <property type="term" value="F:diaminobutyrate acetyltransferase activity"/>
    <property type="evidence" value="ECO:0007669"/>
    <property type="project" value="UniProtKB-EC"/>
</dbReference>
<dbReference type="CDD" id="cd04301">
    <property type="entry name" value="NAT_SF"/>
    <property type="match status" value="1"/>
</dbReference>
<evidence type="ECO:0000259" key="10">
    <source>
        <dbReference type="PROSITE" id="PS51186"/>
    </source>
</evidence>
<evidence type="ECO:0000256" key="8">
    <source>
        <dbReference type="ARBA" id="ARBA00048924"/>
    </source>
</evidence>
<dbReference type="InterPro" id="IPR000182">
    <property type="entry name" value="GNAT_dom"/>
</dbReference>
<dbReference type="InterPro" id="IPR016181">
    <property type="entry name" value="Acyl_CoA_acyltransferase"/>
</dbReference>
<accession>A0A2T2X0Z0</accession>
<evidence type="ECO:0000313" key="12">
    <source>
        <dbReference type="Proteomes" id="UP000242699"/>
    </source>
</evidence>
<dbReference type="EC" id="2.3.1.178" evidence="4 9"/>
<dbReference type="EMBL" id="PXYT01000021">
    <property type="protein sequence ID" value="PSR28163.1"/>
    <property type="molecule type" value="Genomic_DNA"/>
</dbReference>
<evidence type="ECO:0000256" key="3">
    <source>
        <dbReference type="ARBA" id="ARBA00010712"/>
    </source>
</evidence>
<protein>
    <recommendedName>
        <fullName evidence="5 9">L-2,4-diaminobutyric acid acetyltransferase</fullName>
        <shortName evidence="9">DABA acetyltransferase</shortName>
        <ecNumber evidence="4 9">2.3.1.178</ecNumber>
    </recommendedName>
</protein>
<feature type="domain" description="N-acetyltransferase" evidence="10">
    <location>
        <begin position="19"/>
        <end position="173"/>
    </location>
</feature>
<comment type="pathway">
    <text evidence="2 9">Amine and polyamine biosynthesis; ectoine biosynthesis; L-ectoine from L-aspartate 4-semialdehyde: step 2/3.</text>
</comment>
<evidence type="ECO:0000256" key="1">
    <source>
        <dbReference type="ARBA" id="ARBA00003741"/>
    </source>
</evidence>
<evidence type="ECO:0000256" key="4">
    <source>
        <dbReference type="ARBA" id="ARBA00012355"/>
    </source>
</evidence>
<dbReference type="GO" id="GO:0019491">
    <property type="term" value="P:ectoine biosynthetic process"/>
    <property type="evidence" value="ECO:0007669"/>
    <property type="project" value="UniProtKB-UniPathway"/>
</dbReference>
<evidence type="ECO:0000256" key="9">
    <source>
        <dbReference type="RuleBase" id="RU365045"/>
    </source>
</evidence>
<comment type="caution">
    <text evidence="11">The sequence shown here is derived from an EMBL/GenBank/DDBJ whole genome shotgun (WGS) entry which is preliminary data.</text>
</comment>
<evidence type="ECO:0000313" key="11">
    <source>
        <dbReference type="EMBL" id="PSR28163.1"/>
    </source>
</evidence>
<dbReference type="Pfam" id="PF00583">
    <property type="entry name" value="Acetyltransf_1"/>
    <property type="match status" value="1"/>
</dbReference>
<evidence type="ECO:0000256" key="5">
    <source>
        <dbReference type="ARBA" id="ARBA00017935"/>
    </source>
</evidence>
<comment type="catalytic activity">
    <reaction evidence="8 9">
        <text>L-2,4-diaminobutanoate + acetyl-CoA = (2S)-4-acetamido-2-aminobutanoate + CoA + H(+)</text>
        <dbReference type="Rhea" id="RHEA:16901"/>
        <dbReference type="ChEBI" id="CHEBI:15378"/>
        <dbReference type="ChEBI" id="CHEBI:57287"/>
        <dbReference type="ChEBI" id="CHEBI:57288"/>
        <dbReference type="ChEBI" id="CHEBI:58761"/>
        <dbReference type="ChEBI" id="CHEBI:58929"/>
        <dbReference type="EC" id="2.3.1.178"/>
    </reaction>
</comment>
<evidence type="ECO:0000256" key="7">
    <source>
        <dbReference type="ARBA" id="ARBA00023315"/>
    </source>
</evidence>
<dbReference type="NCBIfam" id="TIGR02406">
    <property type="entry name" value="ectoine_EctA"/>
    <property type="match status" value="1"/>
</dbReference>
<comment type="function">
    <text evidence="1 9">Catalyzes the acetylation of L-2,4-diaminobutyrate (DABA) to gamma-N-acetyl-alpha,gamma-diaminobutyric acid (ADABA) with acetyl coenzyme A.</text>
</comment>
<dbReference type="InterPro" id="IPR012772">
    <property type="entry name" value="Ectoine_EctA"/>
</dbReference>
<name>A0A2T2X0Z0_9FIRM</name>
<dbReference type="PROSITE" id="PS51186">
    <property type="entry name" value="GNAT"/>
    <property type="match status" value="1"/>
</dbReference>
<keyword evidence="6 9" id="KW-0808">Transferase</keyword>
<proteinExistence type="inferred from homology"/>